<gene>
    <name evidence="1" type="ORF">SAMN05877831_101858</name>
</gene>
<dbReference type="GO" id="GO:0003676">
    <property type="term" value="F:nucleic acid binding"/>
    <property type="evidence" value="ECO:0007669"/>
    <property type="project" value="InterPro"/>
</dbReference>
<organism evidence="1 2">
    <name type="scientific">Rhodobacter maris</name>
    <dbReference type="NCBI Taxonomy" id="446682"/>
    <lineage>
        <taxon>Bacteria</taxon>
        <taxon>Pseudomonadati</taxon>
        <taxon>Pseudomonadota</taxon>
        <taxon>Alphaproteobacteria</taxon>
        <taxon>Rhodobacterales</taxon>
        <taxon>Rhodobacter group</taxon>
        <taxon>Rhodobacter</taxon>
    </lineage>
</organism>
<protein>
    <recommendedName>
        <fullName evidence="3">PD(D/E)XK endonuclease domain-containing protein</fullName>
    </recommendedName>
</protein>
<evidence type="ECO:0000313" key="1">
    <source>
        <dbReference type="EMBL" id="SOB95234.1"/>
    </source>
</evidence>
<keyword evidence="2" id="KW-1185">Reference proteome</keyword>
<dbReference type="OrthoDB" id="7740340at2"/>
<name>A0A285RMX6_9RHOB</name>
<dbReference type="AlphaFoldDB" id="A0A285RMX6"/>
<proteinExistence type="predicted"/>
<dbReference type="InterPro" id="IPR011856">
    <property type="entry name" value="tRNA_endonuc-like_dom_sf"/>
</dbReference>
<dbReference type="Gene3D" id="3.40.1350.10">
    <property type="match status" value="1"/>
</dbReference>
<reference evidence="2" key="1">
    <citation type="submission" date="2017-08" db="EMBL/GenBank/DDBJ databases">
        <authorList>
            <person name="Varghese N."/>
            <person name="Submissions S."/>
        </authorList>
    </citation>
    <scope>NUCLEOTIDE SEQUENCE [LARGE SCALE GENOMIC DNA]</scope>
    <source>
        <strain evidence="2">JA276</strain>
    </source>
</reference>
<evidence type="ECO:0008006" key="3">
    <source>
        <dbReference type="Google" id="ProtNLM"/>
    </source>
</evidence>
<dbReference type="EMBL" id="OBMT01000001">
    <property type="protein sequence ID" value="SOB95234.1"/>
    <property type="molecule type" value="Genomic_DNA"/>
</dbReference>
<accession>A0A285RMX6</accession>
<dbReference type="Proteomes" id="UP000219111">
    <property type="component" value="Unassembled WGS sequence"/>
</dbReference>
<sequence>MSQLVFPGLLPPLAPSAPLPFGAPSPLIRYPDVSGPVRATYAKRIGAAGEKLVDSLLTRWGFYVVAAPESEPYDCLVFVADELLRMQIKTVTHPRAGWYRFAMEQGYRRSPSGRRTYEDDAFDIAALVALPENVVFFTTEPRKQHRFPVSDVFNLRARPQVSFLEAIASRRERREIGS</sequence>
<dbReference type="RefSeq" id="WP_097068819.1">
    <property type="nucleotide sequence ID" value="NZ_OBMT01000001.1"/>
</dbReference>
<evidence type="ECO:0000313" key="2">
    <source>
        <dbReference type="Proteomes" id="UP000219111"/>
    </source>
</evidence>